<feature type="transmembrane region" description="Helical" evidence="13">
    <location>
        <begin position="189"/>
        <end position="215"/>
    </location>
</feature>
<dbReference type="Proteomes" id="UP000018468">
    <property type="component" value="Linkage group LG17"/>
</dbReference>
<keyword evidence="4 13" id="KW-1133">Transmembrane helix</keyword>
<dbReference type="InParanoid" id="W5NML6"/>
<accession>W5NML6</accession>
<dbReference type="PANTHER" id="PTHR24232">
    <property type="entry name" value="G-PROTEIN COUPLED RECEPTOR"/>
    <property type="match status" value="1"/>
</dbReference>
<feature type="disulfide bond" evidence="11">
    <location>
        <begin position="95"/>
        <end position="174"/>
    </location>
</feature>
<keyword evidence="2" id="KW-1003">Cell membrane</keyword>
<dbReference type="GO" id="GO:0007186">
    <property type="term" value="P:G protein-coupled receptor signaling pathway"/>
    <property type="evidence" value="ECO:0000318"/>
    <property type="project" value="GO_Central"/>
</dbReference>
<evidence type="ECO:0000256" key="9">
    <source>
        <dbReference type="ARBA" id="ARBA00023180"/>
    </source>
</evidence>
<dbReference type="GO" id="GO:0005886">
    <property type="term" value="C:plasma membrane"/>
    <property type="evidence" value="ECO:0000318"/>
    <property type="project" value="GO_Central"/>
</dbReference>
<evidence type="ECO:0000256" key="5">
    <source>
        <dbReference type="ARBA" id="ARBA00023040"/>
    </source>
</evidence>
<feature type="transmembrane region" description="Helical" evidence="13">
    <location>
        <begin position="26"/>
        <end position="49"/>
    </location>
</feature>
<dbReference type="GeneID" id="102687588"/>
<keyword evidence="9" id="KW-0325">Glycoprotein</keyword>
<dbReference type="GO" id="GO:0015057">
    <property type="term" value="F:thrombin-activated receptor activity"/>
    <property type="evidence" value="ECO:0007669"/>
    <property type="project" value="InterPro"/>
</dbReference>
<feature type="transmembrane region" description="Helical" evidence="13">
    <location>
        <begin position="97"/>
        <end position="118"/>
    </location>
</feature>
<dbReference type="eggNOG" id="ENOG502QW5Q">
    <property type="taxonomic scope" value="Eukaryota"/>
</dbReference>
<dbReference type="PROSITE" id="PS50262">
    <property type="entry name" value="G_PROTEIN_RECEP_F1_2"/>
    <property type="match status" value="1"/>
</dbReference>
<evidence type="ECO:0000256" key="10">
    <source>
        <dbReference type="ARBA" id="ARBA00023224"/>
    </source>
</evidence>
<dbReference type="KEGG" id="loc:102687588"/>
<dbReference type="CTD" id="286530"/>
<reference evidence="15" key="2">
    <citation type="submission" date="2025-08" db="UniProtKB">
        <authorList>
            <consortium name="Ensembl"/>
        </authorList>
    </citation>
    <scope>IDENTIFICATION</scope>
</reference>
<evidence type="ECO:0000313" key="15">
    <source>
        <dbReference type="Ensembl" id="ENSLOCP00000021875.1"/>
    </source>
</evidence>
<feature type="transmembrane region" description="Helical" evidence="13">
    <location>
        <begin position="273"/>
        <end position="295"/>
    </location>
</feature>
<evidence type="ECO:0000313" key="16">
    <source>
        <dbReference type="Proteomes" id="UP000018468"/>
    </source>
</evidence>
<reference evidence="15" key="3">
    <citation type="submission" date="2025-09" db="UniProtKB">
        <authorList>
            <consortium name="Ensembl"/>
        </authorList>
    </citation>
    <scope>IDENTIFICATION</scope>
</reference>
<comment type="similarity">
    <text evidence="12">Belongs to the G-protein coupled receptor 1 family.</text>
</comment>
<dbReference type="PRINTS" id="PR00237">
    <property type="entry name" value="GPCRRHODOPSN"/>
</dbReference>
<evidence type="ECO:0000256" key="6">
    <source>
        <dbReference type="ARBA" id="ARBA00023136"/>
    </source>
</evidence>
<name>W5NML6_LEPOC</name>
<evidence type="ECO:0000256" key="1">
    <source>
        <dbReference type="ARBA" id="ARBA00004651"/>
    </source>
</evidence>
<dbReference type="HOGENOM" id="CLU_009579_8_2_1"/>
<dbReference type="Gene3D" id="1.20.1070.10">
    <property type="entry name" value="Rhodopsin 7-helix transmembrane proteins"/>
    <property type="match status" value="1"/>
</dbReference>
<dbReference type="InterPro" id="IPR003912">
    <property type="entry name" value="Protea_act_rcpt"/>
</dbReference>
<dbReference type="PANTHER" id="PTHR24232:SF25">
    <property type="entry name" value="P2Y PURINOCEPTOR 8"/>
    <property type="match status" value="1"/>
</dbReference>
<evidence type="ECO:0000256" key="13">
    <source>
        <dbReference type="SAM" id="Phobius"/>
    </source>
</evidence>
<keyword evidence="7 11" id="KW-1015">Disulfide bond</keyword>
<dbReference type="OrthoDB" id="9944627at2759"/>
<dbReference type="PRINTS" id="PR01428">
    <property type="entry name" value="PROTEASEAR"/>
</dbReference>
<keyword evidence="8 12" id="KW-0675">Receptor</keyword>
<dbReference type="InterPro" id="IPR000276">
    <property type="entry name" value="GPCR_Rhodpsn"/>
</dbReference>
<organism evidence="15 16">
    <name type="scientific">Lepisosteus oculatus</name>
    <name type="common">Spotted gar</name>
    <dbReference type="NCBI Taxonomy" id="7918"/>
    <lineage>
        <taxon>Eukaryota</taxon>
        <taxon>Metazoa</taxon>
        <taxon>Chordata</taxon>
        <taxon>Craniata</taxon>
        <taxon>Vertebrata</taxon>
        <taxon>Euteleostomi</taxon>
        <taxon>Actinopterygii</taxon>
        <taxon>Neopterygii</taxon>
        <taxon>Holostei</taxon>
        <taxon>Semionotiformes</taxon>
        <taxon>Lepisosteidae</taxon>
        <taxon>Lepisosteus</taxon>
    </lineage>
</organism>
<evidence type="ECO:0000256" key="3">
    <source>
        <dbReference type="ARBA" id="ARBA00022692"/>
    </source>
</evidence>
<feature type="transmembrane region" description="Helical" evidence="13">
    <location>
        <begin position="235"/>
        <end position="261"/>
    </location>
</feature>
<dbReference type="GO" id="GO:0004930">
    <property type="term" value="F:G protein-coupled receptor activity"/>
    <property type="evidence" value="ECO:0000318"/>
    <property type="project" value="GO_Central"/>
</dbReference>
<evidence type="ECO:0000256" key="8">
    <source>
        <dbReference type="ARBA" id="ARBA00023170"/>
    </source>
</evidence>
<feature type="transmembrane region" description="Helical" evidence="13">
    <location>
        <begin position="58"/>
        <end position="77"/>
    </location>
</feature>
<dbReference type="OMA" id="CVTTFCY"/>
<keyword evidence="16" id="KW-1185">Reference proteome</keyword>
<keyword evidence="3 12" id="KW-0812">Transmembrane</keyword>
<keyword evidence="10 12" id="KW-0807">Transducer</keyword>
<keyword evidence="5 12" id="KW-0297">G-protein coupled receptor</keyword>
<dbReference type="AlphaFoldDB" id="W5NML6"/>
<dbReference type="Bgee" id="ENSLOCG00000017771">
    <property type="expression patterns" value="Expressed in bone element and 10 other cell types or tissues"/>
</dbReference>
<reference evidence="16" key="1">
    <citation type="submission" date="2011-12" db="EMBL/GenBank/DDBJ databases">
        <title>The Draft Genome of Lepisosteus oculatus.</title>
        <authorList>
            <consortium name="The Broad Institute Genome Assembly &amp; Analysis Group"/>
            <consortium name="Computational R&amp;D Group"/>
            <consortium name="and Sequencing Platform"/>
            <person name="Di Palma F."/>
            <person name="Alfoldi J."/>
            <person name="Johnson J."/>
            <person name="Berlin A."/>
            <person name="Gnerre S."/>
            <person name="Jaffe D."/>
            <person name="MacCallum I."/>
            <person name="Young S."/>
            <person name="Walker B.J."/>
            <person name="Lander E.S."/>
            <person name="Lindblad-Toh K."/>
        </authorList>
    </citation>
    <scope>NUCLEOTIDE SEQUENCE [LARGE SCALE GENOMIC DNA]</scope>
</reference>
<dbReference type="SUPFAM" id="SSF81321">
    <property type="entry name" value="Family A G protein-coupled receptor-like"/>
    <property type="match status" value="1"/>
</dbReference>
<dbReference type="Ensembl" id="ENSLOCT00000021913.1">
    <property type="protein sequence ID" value="ENSLOCP00000021875.1"/>
    <property type="gene ID" value="ENSLOCG00000017771.1"/>
</dbReference>
<evidence type="ECO:0000259" key="14">
    <source>
        <dbReference type="PROSITE" id="PS50262"/>
    </source>
</evidence>
<proteinExistence type="inferred from homology"/>
<dbReference type="Pfam" id="PF00001">
    <property type="entry name" value="7tm_1"/>
    <property type="match status" value="1"/>
</dbReference>
<dbReference type="GeneTree" id="ENSGT01050000244840"/>
<feature type="domain" description="G-protein coupled receptors family 1 profile" evidence="14">
    <location>
        <begin position="39"/>
        <end position="292"/>
    </location>
</feature>
<keyword evidence="6 13" id="KW-0472">Membrane</keyword>
<feature type="transmembrane region" description="Helical" evidence="13">
    <location>
        <begin position="138"/>
        <end position="157"/>
    </location>
</feature>
<dbReference type="InterPro" id="IPR017452">
    <property type="entry name" value="GPCR_Rhodpsn_7TM"/>
</dbReference>
<evidence type="ECO:0000256" key="4">
    <source>
        <dbReference type="ARBA" id="ARBA00022989"/>
    </source>
</evidence>
<dbReference type="PROSITE" id="PS00237">
    <property type="entry name" value="G_PROTEIN_RECEP_F1_1"/>
    <property type="match status" value="1"/>
</dbReference>
<evidence type="ECO:0000256" key="11">
    <source>
        <dbReference type="PIRSR" id="PIRSR603912-52"/>
    </source>
</evidence>
<evidence type="ECO:0000256" key="2">
    <source>
        <dbReference type="ARBA" id="ARBA00022475"/>
    </source>
</evidence>
<evidence type="ECO:0000256" key="12">
    <source>
        <dbReference type="RuleBase" id="RU000688"/>
    </source>
</evidence>
<comment type="subcellular location">
    <subcellularLocation>
        <location evidence="1">Cell membrane</location>
        <topology evidence="1">Multi-pass membrane protein</topology>
    </subcellularLocation>
</comment>
<evidence type="ECO:0000256" key="7">
    <source>
        <dbReference type="ARBA" id="ARBA00023157"/>
    </source>
</evidence>
<sequence length="335" mass="39005">MVWNTTQLDNETLEMFRNTVVRNTLSIVYCIVILISLPGNGLSLWLLLFRTHSKTPTIIYMINLTITDLAICLFLPFHINYHLNGYNWVFGDELCRVVTIMFYSNMYCSILTMTAISVDRWIGVLRPIWYKKVMKKKYAAMVCLGMWATILMVMYPLESTDLTYKVQELNITTCFDVLKKSMLPSLGHWAVFLFTLFVLLFLIPFIVTVCCYTGIIFKLMKNNKGTEFHKKRRAVLLTITVLFVFTTCFAPNNVILFAHMVQRLFFDKSLYTAYKLTLSLSCLNSCLDPFIYYFASKEFRRKVRKVLGYSNNSSDVPKVFYRKESILSARTLMST</sequence>
<dbReference type="FunFam" id="1.20.1070.10:FF:000040">
    <property type="entry name" value="Coagulation factor 2 (thrombin) receptor"/>
    <property type="match status" value="1"/>
</dbReference>
<dbReference type="GO" id="GO:0007596">
    <property type="term" value="P:blood coagulation"/>
    <property type="evidence" value="ECO:0007669"/>
    <property type="project" value="InterPro"/>
</dbReference>
<protein>
    <submittedName>
        <fullName evidence="15">P2Y receptor family member 8</fullName>
    </submittedName>
</protein>
<dbReference type="EMBL" id="AHAT01025055">
    <property type="status" value="NOT_ANNOTATED_CDS"/>
    <property type="molecule type" value="Genomic_DNA"/>
</dbReference>